<dbReference type="SUPFAM" id="SSF88713">
    <property type="entry name" value="Glycoside hydrolase/deacetylase"/>
    <property type="match status" value="1"/>
</dbReference>
<gene>
    <name evidence="19" type="ORF">EUX98_g4413</name>
</gene>
<comment type="caution">
    <text evidence="19">The sequence shown here is derived from an EMBL/GenBank/DDBJ whole genome shotgun (WGS) entry which is preliminary data.</text>
</comment>
<feature type="domain" description="NodB homology" evidence="18">
    <location>
        <begin position="166"/>
        <end position="362"/>
    </location>
</feature>
<evidence type="ECO:0000256" key="1">
    <source>
        <dbReference type="ARBA" id="ARBA00001941"/>
    </source>
</evidence>
<keyword evidence="3" id="KW-1003">Cell membrane</keyword>
<dbReference type="EMBL" id="SGPM01000108">
    <property type="protein sequence ID" value="THH29777.1"/>
    <property type="molecule type" value="Genomic_DNA"/>
</dbReference>
<dbReference type="GO" id="GO:0000272">
    <property type="term" value="P:polysaccharide catabolic process"/>
    <property type="evidence" value="ECO:0007669"/>
    <property type="project" value="UniProtKB-KW"/>
</dbReference>
<feature type="signal peptide" evidence="17">
    <location>
        <begin position="1"/>
        <end position="18"/>
    </location>
</feature>
<dbReference type="Proteomes" id="UP000308730">
    <property type="component" value="Unassembled WGS sequence"/>
</dbReference>
<evidence type="ECO:0000256" key="12">
    <source>
        <dbReference type="ARBA" id="ARBA00023316"/>
    </source>
</evidence>
<dbReference type="PANTHER" id="PTHR10587:SF133">
    <property type="entry name" value="CHITIN DEACETYLASE 1-RELATED"/>
    <property type="match status" value="1"/>
</dbReference>
<proteinExistence type="predicted"/>
<keyword evidence="4" id="KW-0336">GPI-anchor</keyword>
<dbReference type="GO" id="GO:0046872">
    <property type="term" value="F:metal ion binding"/>
    <property type="evidence" value="ECO:0007669"/>
    <property type="project" value="UniProtKB-KW"/>
</dbReference>
<dbReference type="EC" id="3.5.1.41" evidence="14"/>
<dbReference type="PROSITE" id="PS51677">
    <property type="entry name" value="NODB"/>
    <property type="match status" value="1"/>
</dbReference>
<keyword evidence="12" id="KW-0961">Cell wall biogenesis/degradation</keyword>
<dbReference type="InterPro" id="IPR002509">
    <property type="entry name" value="NODB_dom"/>
</dbReference>
<evidence type="ECO:0000256" key="10">
    <source>
        <dbReference type="ARBA" id="ARBA00023285"/>
    </source>
</evidence>
<evidence type="ECO:0000256" key="17">
    <source>
        <dbReference type="SAM" id="SignalP"/>
    </source>
</evidence>
<dbReference type="GO" id="GO:0098552">
    <property type="term" value="C:side of membrane"/>
    <property type="evidence" value="ECO:0007669"/>
    <property type="project" value="UniProtKB-KW"/>
</dbReference>
<evidence type="ECO:0000256" key="14">
    <source>
        <dbReference type="ARBA" id="ARBA00024056"/>
    </source>
</evidence>
<evidence type="ECO:0000313" key="19">
    <source>
        <dbReference type="EMBL" id="THH29777.1"/>
    </source>
</evidence>
<evidence type="ECO:0000256" key="5">
    <source>
        <dbReference type="ARBA" id="ARBA00022723"/>
    </source>
</evidence>
<comment type="catalytic activity">
    <reaction evidence="15">
        <text>[(1-&gt;4)-N-acetyl-beta-D-glucosaminyl](n) + n H2O = chitosan + n acetate</text>
        <dbReference type="Rhea" id="RHEA:10464"/>
        <dbReference type="Rhea" id="RHEA-COMP:9593"/>
        <dbReference type="Rhea" id="RHEA-COMP:9597"/>
        <dbReference type="ChEBI" id="CHEBI:15377"/>
        <dbReference type="ChEBI" id="CHEBI:17029"/>
        <dbReference type="ChEBI" id="CHEBI:30089"/>
        <dbReference type="ChEBI" id="CHEBI:57704"/>
        <dbReference type="EC" id="3.5.1.41"/>
    </reaction>
    <physiologicalReaction direction="left-to-right" evidence="15">
        <dbReference type="Rhea" id="RHEA:10465"/>
    </physiologicalReaction>
</comment>
<dbReference type="GO" id="GO:0005886">
    <property type="term" value="C:plasma membrane"/>
    <property type="evidence" value="ECO:0007669"/>
    <property type="project" value="UniProtKB-SubCell"/>
</dbReference>
<evidence type="ECO:0000256" key="13">
    <source>
        <dbReference type="ARBA" id="ARBA00023326"/>
    </source>
</evidence>
<keyword evidence="7" id="KW-0146">Chitin degradation</keyword>
<evidence type="ECO:0000256" key="2">
    <source>
        <dbReference type="ARBA" id="ARBA00004609"/>
    </source>
</evidence>
<keyword evidence="9" id="KW-0119">Carbohydrate metabolism</keyword>
<sequence>MMKLQALTVFVVIAHAHALKGEHAGPFGKHANIARQQSAALGYDPNSIPPLTAITSGMATGTTYAPTATFSPGSKPTAFSNAPQIPTFTVNPTDWPAMDKPPPTDTPQVQAWMLELEGHNIPDIPPTVDGTCGGDPTAAAAAEQNGWWTCGGWTRDTDIIDCPDKMTWGVSFDDGPAPYTQKLLNYMNSKDITATFFVVGSRALQYPDLLIEEYMAGHEISVHTWAHPPLTSRSTAQIVAELGWTRLIIQKILGITPTTMRSPYGDLDDRVRAIALAMGMIPIQWTRAPSGLTFDTNDWRVAGGTVIGTDQMAIFDSILSNATVMDNGFIVLQHDLFEITVDLAIGYTLPAATNHQPPFQLQRIGQCNNIPMSNMYVETNTNTTFPGAGATNATSPLPTAGHGPGLSNTTVSITNTSSANGSSGATATNENVPTGDATTFSLPVLGAVVAAGFAAFATMF</sequence>
<evidence type="ECO:0000256" key="4">
    <source>
        <dbReference type="ARBA" id="ARBA00022622"/>
    </source>
</evidence>
<dbReference type="InterPro" id="IPR050248">
    <property type="entry name" value="Polysacc_deacetylase_ArnD"/>
</dbReference>
<feature type="region of interest" description="Disordered" evidence="16">
    <location>
        <begin position="395"/>
        <end position="434"/>
    </location>
</feature>
<keyword evidence="13" id="KW-0624">Polysaccharide degradation</keyword>
<evidence type="ECO:0000259" key="18">
    <source>
        <dbReference type="PROSITE" id="PS51677"/>
    </source>
</evidence>
<reference evidence="19 20" key="1">
    <citation type="submission" date="2019-02" db="EMBL/GenBank/DDBJ databases">
        <title>Genome sequencing of the rare red list fungi Antrodiella citrinella (Flaviporus citrinellus).</title>
        <authorList>
            <person name="Buettner E."/>
            <person name="Kellner H."/>
        </authorList>
    </citation>
    <scope>NUCLEOTIDE SEQUENCE [LARGE SCALE GENOMIC DNA]</scope>
    <source>
        <strain evidence="19 20">DSM 108506</strain>
    </source>
</reference>
<evidence type="ECO:0000256" key="3">
    <source>
        <dbReference type="ARBA" id="ARBA00022475"/>
    </source>
</evidence>
<keyword evidence="17" id="KW-0732">Signal</keyword>
<evidence type="ECO:0000256" key="8">
    <source>
        <dbReference type="ARBA" id="ARBA00023136"/>
    </source>
</evidence>
<dbReference type="PANTHER" id="PTHR10587">
    <property type="entry name" value="GLYCOSYL TRANSFERASE-RELATED"/>
    <property type="match status" value="1"/>
</dbReference>
<comment type="subcellular location">
    <subcellularLocation>
        <location evidence="2">Cell membrane</location>
        <topology evidence="2">Lipid-anchor</topology>
        <topology evidence="2">GPI-anchor</topology>
    </subcellularLocation>
</comment>
<keyword evidence="20" id="KW-1185">Reference proteome</keyword>
<dbReference type="Pfam" id="PF01522">
    <property type="entry name" value="Polysacc_deac_1"/>
    <property type="match status" value="1"/>
</dbReference>
<dbReference type="GO" id="GO:0006032">
    <property type="term" value="P:chitin catabolic process"/>
    <property type="evidence" value="ECO:0007669"/>
    <property type="project" value="UniProtKB-KW"/>
</dbReference>
<dbReference type="GO" id="GO:0009272">
    <property type="term" value="P:fungal-type cell wall biogenesis"/>
    <property type="evidence" value="ECO:0007669"/>
    <property type="project" value="UniProtKB-ARBA"/>
</dbReference>
<keyword evidence="4" id="KW-0325">Glycoprotein</keyword>
<keyword evidence="5" id="KW-0479">Metal-binding</keyword>
<dbReference type="Gene3D" id="3.20.20.370">
    <property type="entry name" value="Glycoside hydrolase/deacetylase"/>
    <property type="match status" value="1"/>
</dbReference>
<keyword evidence="6" id="KW-0378">Hydrolase</keyword>
<organism evidence="19 20">
    <name type="scientific">Antrodiella citrinella</name>
    <dbReference type="NCBI Taxonomy" id="2447956"/>
    <lineage>
        <taxon>Eukaryota</taxon>
        <taxon>Fungi</taxon>
        <taxon>Dikarya</taxon>
        <taxon>Basidiomycota</taxon>
        <taxon>Agaricomycotina</taxon>
        <taxon>Agaricomycetes</taxon>
        <taxon>Polyporales</taxon>
        <taxon>Steccherinaceae</taxon>
        <taxon>Antrodiella</taxon>
    </lineage>
</organism>
<evidence type="ECO:0000256" key="6">
    <source>
        <dbReference type="ARBA" id="ARBA00022801"/>
    </source>
</evidence>
<evidence type="ECO:0000313" key="20">
    <source>
        <dbReference type="Proteomes" id="UP000308730"/>
    </source>
</evidence>
<feature type="chain" id="PRO_5020525699" description="chitin deacetylase" evidence="17">
    <location>
        <begin position="19"/>
        <end position="460"/>
    </location>
</feature>
<keyword evidence="11" id="KW-0449">Lipoprotein</keyword>
<dbReference type="GO" id="GO:0071555">
    <property type="term" value="P:cell wall organization"/>
    <property type="evidence" value="ECO:0007669"/>
    <property type="project" value="UniProtKB-KW"/>
</dbReference>
<evidence type="ECO:0000256" key="16">
    <source>
        <dbReference type="SAM" id="MobiDB-lite"/>
    </source>
</evidence>
<comment type="cofactor">
    <cofactor evidence="1">
        <name>Co(2+)</name>
        <dbReference type="ChEBI" id="CHEBI:48828"/>
    </cofactor>
</comment>
<dbReference type="GO" id="GO:0004099">
    <property type="term" value="F:chitin deacetylase activity"/>
    <property type="evidence" value="ECO:0007669"/>
    <property type="project" value="UniProtKB-EC"/>
</dbReference>
<evidence type="ECO:0000256" key="7">
    <source>
        <dbReference type="ARBA" id="ARBA00023024"/>
    </source>
</evidence>
<evidence type="ECO:0000256" key="11">
    <source>
        <dbReference type="ARBA" id="ARBA00023288"/>
    </source>
</evidence>
<evidence type="ECO:0000256" key="9">
    <source>
        <dbReference type="ARBA" id="ARBA00023277"/>
    </source>
</evidence>
<dbReference type="AlphaFoldDB" id="A0A4S4MW04"/>
<name>A0A4S4MW04_9APHY</name>
<evidence type="ECO:0000256" key="15">
    <source>
        <dbReference type="ARBA" id="ARBA00048494"/>
    </source>
</evidence>
<keyword evidence="8" id="KW-0472">Membrane</keyword>
<dbReference type="InterPro" id="IPR011330">
    <property type="entry name" value="Glyco_hydro/deAcase_b/a-brl"/>
</dbReference>
<keyword evidence="10" id="KW-0170">Cobalt</keyword>
<feature type="compositionally biased region" description="Low complexity" evidence="16">
    <location>
        <begin position="407"/>
        <end position="429"/>
    </location>
</feature>
<dbReference type="OrthoDB" id="407355at2759"/>
<accession>A0A4S4MW04</accession>
<protein>
    <recommendedName>
        <fullName evidence="14">chitin deacetylase</fullName>
        <ecNumber evidence="14">3.5.1.41</ecNumber>
    </recommendedName>
</protein>